<dbReference type="Proteomes" id="UP000006875">
    <property type="component" value="Plasmid pILYOP01"/>
</dbReference>
<feature type="transmembrane region" description="Helical" evidence="10">
    <location>
        <begin position="12"/>
        <end position="37"/>
    </location>
</feature>
<dbReference type="InterPro" id="IPR051327">
    <property type="entry name" value="MATE_MepA_subfamily"/>
</dbReference>
<keyword evidence="9" id="KW-0046">Antibiotic resistance</keyword>
<evidence type="ECO:0000256" key="1">
    <source>
        <dbReference type="ARBA" id="ARBA00004651"/>
    </source>
</evidence>
<evidence type="ECO:0000256" key="5">
    <source>
        <dbReference type="ARBA" id="ARBA00022475"/>
    </source>
</evidence>
<dbReference type="GO" id="GO:0042910">
    <property type="term" value="F:xenobiotic transmembrane transporter activity"/>
    <property type="evidence" value="ECO:0007669"/>
    <property type="project" value="InterPro"/>
</dbReference>
<evidence type="ECO:0000313" key="12">
    <source>
        <dbReference type="Proteomes" id="UP000006875"/>
    </source>
</evidence>
<keyword evidence="8 10" id="KW-0472">Membrane</keyword>
<dbReference type="GO" id="GO:0046677">
    <property type="term" value="P:response to antibiotic"/>
    <property type="evidence" value="ECO:0007669"/>
    <property type="project" value="UniProtKB-KW"/>
</dbReference>
<dbReference type="AlphaFoldDB" id="E3HCM5"/>
<keyword evidence="6 10" id="KW-0812">Transmembrane</keyword>
<dbReference type="EMBL" id="CP002282">
    <property type="protein sequence ID" value="ADO84001.1"/>
    <property type="molecule type" value="Genomic_DNA"/>
</dbReference>
<evidence type="ECO:0000256" key="4">
    <source>
        <dbReference type="ARBA" id="ARBA00022448"/>
    </source>
</evidence>
<feature type="transmembrane region" description="Helical" evidence="10">
    <location>
        <begin position="133"/>
        <end position="154"/>
    </location>
</feature>
<dbReference type="RefSeq" id="WP_013388662.1">
    <property type="nucleotide sequence ID" value="NC_014633.1"/>
</dbReference>
<dbReference type="InterPro" id="IPR002528">
    <property type="entry name" value="MATE_fam"/>
</dbReference>
<dbReference type="GO" id="GO:0005886">
    <property type="term" value="C:plasma membrane"/>
    <property type="evidence" value="ECO:0007669"/>
    <property type="project" value="UniProtKB-SubCell"/>
</dbReference>
<dbReference type="NCBIfam" id="TIGR00797">
    <property type="entry name" value="matE"/>
    <property type="match status" value="1"/>
</dbReference>
<dbReference type="PIRSF" id="PIRSF006603">
    <property type="entry name" value="DinF"/>
    <property type="match status" value="1"/>
</dbReference>
<feature type="transmembrane region" description="Helical" evidence="10">
    <location>
        <begin position="313"/>
        <end position="334"/>
    </location>
</feature>
<accession>E3HCM5</accession>
<dbReference type="GO" id="GO:0015297">
    <property type="term" value="F:antiporter activity"/>
    <property type="evidence" value="ECO:0007669"/>
    <property type="project" value="InterPro"/>
</dbReference>
<feature type="transmembrane region" description="Helical" evidence="10">
    <location>
        <begin position="241"/>
        <end position="261"/>
    </location>
</feature>
<evidence type="ECO:0000313" key="11">
    <source>
        <dbReference type="EMBL" id="ADO84001.1"/>
    </source>
</evidence>
<comment type="similarity">
    <text evidence="2">Belongs to the multi antimicrobial extrusion (MATE) (TC 2.A.66.1) family. MepA subfamily.</text>
</comment>
<evidence type="ECO:0000256" key="6">
    <source>
        <dbReference type="ARBA" id="ARBA00022692"/>
    </source>
</evidence>
<keyword evidence="4" id="KW-0813">Transport</keyword>
<feature type="transmembrane region" description="Helical" evidence="10">
    <location>
        <begin position="191"/>
        <end position="212"/>
    </location>
</feature>
<dbReference type="PANTHER" id="PTHR43823">
    <property type="entry name" value="SPORULATION PROTEIN YKVU"/>
    <property type="match status" value="1"/>
</dbReference>
<dbReference type="InterPro" id="IPR048279">
    <property type="entry name" value="MdtK-like"/>
</dbReference>
<geneLocation type="plasmid" evidence="11 12">
    <name>pILYOP01</name>
</geneLocation>
<evidence type="ECO:0000256" key="7">
    <source>
        <dbReference type="ARBA" id="ARBA00022989"/>
    </source>
</evidence>
<feature type="transmembrane region" description="Helical" evidence="10">
    <location>
        <begin position="57"/>
        <end position="78"/>
    </location>
</feature>
<feature type="transmembrane region" description="Helical" evidence="10">
    <location>
        <begin position="166"/>
        <end position="185"/>
    </location>
</feature>
<reference evidence="11 12" key="1">
    <citation type="journal article" date="2010" name="Stand. Genomic Sci.">
        <title>Complete genome sequence of Ilyobacter polytropus type strain (CuHbu1).</title>
        <authorList>
            <person name="Sikorski J."/>
            <person name="Chertkov O."/>
            <person name="Lapidus A."/>
            <person name="Nolan M."/>
            <person name="Lucas S."/>
            <person name="Del Rio T.G."/>
            <person name="Tice H."/>
            <person name="Cheng J.F."/>
            <person name="Tapia R."/>
            <person name="Han C."/>
            <person name="Goodwin L."/>
            <person name="Pitluck S."/>
            <person name="Liolios K."/>
            <person name="Ivanova N."/>
            <person name="Mavromatis K."/>
            <person name="Mikhailova N."/>
            <person name="Pati A."/>
            <person name="Chen A."/>
            <person name="Palaniappan K."/>
            <person name="Land M."/>
            <person name="Hauser L."/>
            <person name="Chang Y.J."/>
            <person name="Jeffries C.D."/>
            <person name="Brambilla E."/>
            <person name="Yasawong M."/>
            <person name="Rohde M."/>
            <person name="Pukall R."/>
            <person name="Spring S."/>
            <person name="Goker M."/>
            <person name="Woyke T."/>
            <person name="Bristow J."/>
            <person name="Eisen J.A."/>
            <person name="Markowitz V."/>
            <person name="Hugenholtz P."/>
            <person name="Kyrpides N.C."/>
            <person name="Klenk H.P."/>
        </authorList>
    </citation>
    <scope>NUCLEOTIDE SEQUENCE [LARGE SCALE GENOMIC DNA]</scope>
    <source>
        <strain evidence="12">ATCC 51220 / DSM 2926 / LMG 16218 / CuHBu1</strain>
        <plasmid evidence="12">pILYOP01</plasmid>
    </source>
</reference>
<name>E3HCM5_ILYPC</name>
<evidence type="ECO:0000256" key="9">
    <source>
        <dbReference type="ARBA" id="ARBA00023251"/>
    </source>
</evidence>
<feature type="transmembrane region" description="Helical" evidence="10">
    <location>
        <begin position="386"/>
        <end position="407"/>
    </location>
</feature>
<keyword evidence="11" id="KW-0614">Plasmid</keyword>
<feature type="transmembrane region" description="Helical" evidence="10">
    <location>
        <begin position="267"/>
        <end position="287"/>
    </location>
</feature>
<keyword evidence="5" id="KW-1003">Cell membrane</keyword>
<dbReference type="InterPro" id="IPR045070">
    <property type="entry name" value="MATE_MepA-like"/>
</dbReference>
<feature type="transmembrane region" description="Helical" evidence="10">
    <location>
        <begin position="413"/>
        <end position="431"/>
    </location>
</feature>
<evidence type="ECO:0000256" key="8">
    <source>
        <dbReference type="ARBA" id="ARBA00023136"/>
    </source>
</evidence>
<dbReference type="Pfam" id="PF01554">
    <property type="entry name" value="MatE"/>
    <property type="match status" value="2"/>
</dbReference>
<dbReference type="PANTHER" id="PTHR43823:SF4">
    <property type="entry name" value="SPORULATION PROTEIN YKVU"/>
    <property type="match status" value="1"/>
</dbReference>
<evidence type="ECO:0000256" key="3">
    <source>
        <dbReference type="ARBA" id="ARBA00022106"/>
    </source>
</evidence>
<dbReference type="HOGENOM" id="CLU_012893_0_2_0"/>
<keyword evidence="7 10" id="KW-1133">Transmembrane helix</keyword>
<feature type="transmembrane region" description="Helical" evidence="10">
    <location>
        <begin position="90"/>
        <end position="113"/>
    </location>
</feature>
<evidence type="ECO:0000256" key="2">
    <source>
        <dbReference type="ARBA" id="ARBA00008417"/>
    </source>
</evidence>
<sequence length="454" mass="49655">MEKIMHGDVSKLFLRYLIPSVTGTLSIGILIFIDTIFIGRGIGSLGLVALNTVIPAYTLYSSTGMLLGIGGATAASVDAGRGDYDGRNKIFTHSVILALVLGCLYIIGQTVLLKEITFFLGARGGAIPMTEDYLGILSKFTLFYLLPHCLNAFIRNDGNPSISMMGMVLCGIVNIILDYTFIFQFNWGMKGAALATGIAQMSYTAVLLTHFISKKNSLVLQSHKLEILVIHRMFKVGLPSFINEMSFGAVIFAFNYIFLRIGGENAVAAYSIILNINILLYLVFLGISQASQPLFSVNYGGGLHSRVWETLKLSTLVSGLLGAVTILVTILYTKEIIGLFIRDDMELMKITGDGMPLFFSASIFMGLNIMMSTFYQSIESSAVSSFITTMRSCVLMVVGLIFLPGMAGIKGVWMTPLFAEGIAFVISLFFLKNYFDKNKGSFQKSVNITPIYNK</sequence>
<comment type="subcellular location">
    <subcellularLocation>
        <location evidence="1">Cell membrane</location>
        <topology evidence="1">Multi-pass membrane protein</topology>
    </subcellularLocation>
</comment>
<keyword evidence="12" id="KW-1185">Reference proteome</keyword>
<feature type="transmembrane region" description="Helical" evidence="10">
    <location>
        <begin position="354"/>
        <end position="374"/>
    </location>
</feature>
<proteinExistence type="inferred from homology"/>
<protein>
    <recommendedName>
        <fullName evidence="3">Multidrug export protein MepA</fullName>
    </recommendedName>
</protein>
<dbReference type="KEGG" id="ipo:Ilyop_2239"/>
<gene>
    <name evidence="11" type="ordered locus">Ilyop_2239</name>
</gene>
<dbReference type="CDD" id="cd13143">
    <property type="entry name" value="MATE_MepA_like"/>
    <property type="match status" value="1"/>
</dbReference>
<evidence type="ECO:0000256" key="10">
    <source>
        <dbReference type="SAM" id="Phobius"/>
    </source>
</evidence>
<organism evidence="11 12">
    <name type="scientific">Ilyobacter polytropus (strain ATCC 51220 / DSM 2926 / LMG 16218 / CuHBu1)</name>
    <dbReference type="NCBI Taxonomy" id="572544"/>
    <lineage>
        <taxon>Bacteria</taxon>
        <taxon>Fusobacteriati</taxon>
        <taxon>Fusobacteriota</taxon>
        <taxon>Fusobacteriia</taxon>
        <taxon>Fusobacteriales</taxon>
        <taxon>Fusobacteriaceae</taxon>
        <taxon>Ilyobacter</taxon>
    </lineage>
</organism>